<comment type="catalytic activity">
    <reaction evidence="2">
        <text>4-fumarylacetoacetate + H2O = acetoacetate + fumarate + H(+)</text>
        <dbReference type="Rhea" id="RHEA:10244"/>
        <dbReference type="ChEBI" id="CHEBI:13705"/>
        <dbReference type="ChEBI" id="CHEBI:15377"/>
        <dbReference type="ChEBI" id="CHEBI:15378"/>
        <dbReference type="ChEBI" id="CHEBI:18034"/>
        <dbReference type="ChEBI" id="CHEBI:29806"/>
        <dbReference type="EC" id="3.7.1.2"/>
    </reaction>
</comment>
<keyword evidence="2" id="KW-0585">Phenylalanine catabolism</keyword>
<feature type="region of interest" description="Disordered" evidence="3">
    <location>
        <begin position="136"/>
        <end position="164"/>
    </location>
</feature>
<organism evidence="5 6">
    <name type="scientific">Meloidogyne enterolobii</name>
    <name type="common">Root-knot nematode worm</name>
    <name type="synonym">Meloidogyne mayaguensis</name>
    <dbReference type="NCBI Taxonomy" id="390850"/>
    <lineage>
        <taxon>Eukaryota</taxon>
        <taxon>Metazoa</taxon>
        <taxon>Ecdysozoa</taxon>
        <taxon>Nematoda</taxon>
        <taxon>Chromadorea</taxon>
        <taxon>Rhabditida</taxon>
        <taxon>Tylenchina</taxon>
        <taxon>Tylenchomorpha</taxon>
        <taxon>Tylenchoidea</taxon>
        <taxon>Meloidogynidae</taxon>
        <taxon>Meloidogyninae</taxon>
        <taxon>Meloidogyne</taxon>
    </lineage>
</organism>
<dbReference type="PROSITE" id="PS50157">
    <property type="entry name" value="ZINC_FINGER_C2H2_2"/>
    <property type="match status" value="1"/>
</dbReference>
<dbReference type="OrthoDB" id="10042249at2759"/>
<dbReference type="PANTHER" id="PTHR43069">
    <property type="entry name" value="FUMARYLACETOACETASE"/>
    <property type="match status" value="1"/>
</dbReference>
<sequence length="496" mass="54761">MLQHFELTPDNLPLHNKFFAELLAKMREQLGIVSDNATTVSSQQSSNGSSQKTIAGNSPRIISSMGSTTHKRPAEPLTKHRRFWRETSKSSSKCYNTFPQLRRDSFSSPSPQRPKYSRDDLAHQSESPLHSLAQVAVAAAAAAARHPSPSTSSHHHSQQHSTSRIATANVWVPPKVEQLQPCNTGGVSPMSTIDARKSVTPEMHQHNGLIANDRLGSMLSNRSAEETSESTGTRSESSTPVQQRNVCQQHPGFSPMPAATRCQLCDLNFDSPAQLSVHFHADHILMRHGRDFRCSRRNCEKVFPSRESLRAHIYAHFFGGSDGREIDNHLQGFNCLARCSTAISDLNSIPRLLFRIAIRLSCCFLSSFPSLLARRSTAPSAPPPCAQSPGVPEESHSAIGSQLAIGGGLNNNNNHSFSSPPSVASSFVSSGITTPKTTGRIKIPPNRRKGEYNNNNQHLNNDIKRKKKFQQQILLCYIANFVLNNCLMFRLYRLIG</sequence>
<keyword evidence="2" id="KW-0378">Hydrolase</keyword>
<gene>
    <name evidence="5" type="ORF">MENT_LOCUS11256</name>
</gene>
<comment type="pathway">
    <text evidence="2">Amino-acid degradation; L-phenylalanine degradation; acetoacetate and fumarate from L-phenylalanine: step 6/6.</text>
</comment>
<dbReference type="InterPro" id="IPR013087">
    <property type="entry name" value="Znf_C2H2_type"/>
</dbReference>
<feature type="compositionally biased region" description="Low complexity" evidence="3">
    <location>
        <begin position="136"/>
        <end position="152"/>
    </location>
</feature>
<keyword evidence="2" id="KW-0828">Tyrosine catabolism</keyword>
<evidence type="ECO:0000256" key="2">
    <source>
        <dbReference type="RuleBase" id="RU366008"/>
    </source>
</evidence>
<keyword evidence="2" id="KW-0479">Metal-binding</keyword>
<dbReference type="EMBL" id="CAJEWN010000054">
    <property type="protein sequence ID" value="CAD2153802.1"/>
    <property type="molecule type" value="Genomic_DNA"/>
</dbReference>
<feature type="region of interest" description="Disordered" evidence="3">
    <location>
        <begin position="38"/>
        <end position="123"/>
    </location>
</feature>
<dbReference type="GO" id="GO:0008270">
    <property type="term" value="F:zinc ion binding"/>
    <property type="evidence" value="ECO:0007669"/>
    <property type="project" value="UniProtKB-KW"/>
</dbReference>
<evidence type="ECO:0000256" key="3">
    <source>
        <dbReference type="SAM" id="MobiDB-lite"/>
    </source>
</evidence>
<feature type="compositionally biased region" description="Polar residues" evidence="3">
    <location>
        <begin position="52"/>
        <end position="68"/>
    </location>
</feature>
<dbReference type="Gene3D" id="3.30.160.60">
    <property type="entry name" value="Classic Zinc Finger"/>
    <property type="match status" value="1"/>
</dbReference>
<feature type="compositionally biased region" description="Low complexity" evidence="3">
    <location>
        <begin position="229"/>
        <end position="239"/>
    </location>
</feature>
<dbReference type="GO" id="GO:0006559">
    <property type="term" value="P:L-phenylalanine catabolic process"/>
    <property type="evidence" value="ECO:0007669"/>
    <property type="project" value="UniProtKB-UniRule"/>
</dbReference>
<comment type="cofactor">
    <cofactor evidence="2">
        <name>Mg(2+)</name>
        <dbReference type="ChEBI" id="CHEBI:18420"/>
    </cofactor>
    <cofactor evidence="2">
        <name>Ca(2+)</name>
        <dbReference type="ChEBI" id="CHEBI:29108"/>
    </cofactor>
</comment>
<feature type="region of interest" description="Disordered" evidence="3">
    <location>
        <begin position="215"/>
        <end position="252"/>
    </location>
</feature>
<dbReference type="Proteomes" id="UP000580250">
    <property type="component" value="Unassembled WGS sequence"/>
</dbReference>
<keyword evidence="1" id="KW-0863">Zinc-finger</keyword>
<dbReference type="EC" id="3.7.1.2" evidence="2"/>
<comment type="similarity">
    <text evidence="2">Belongs to the FAH family.</text>
</comment>
<evidence type="ECO:0000313" key="5">
    <source>
        <dbReference type="EMBL" id="CAD2153802.1"/>
    </source>
</evidence>
<feature type="compositionally biased region" description="Basic and acidic residues" evidence="3">
    <location>
        <begin position="72"/>
        <end position="88"/>
    </location>
</feature>
<dbReference type="SMART" id="SM00355">
    <property type="entry name" value="ZnF_C2H2"/>
    <property type="match status" value="2"/>
</dbReference>
<feature type="region of interest" description="Disordered" evidence="3">
    <location>
        <begin position="428"/>
        <end position="456"/>
    </location>
</feature>
<accession>A0A6V7UCN6</accession>
<keyword evidence="1" id="KW-0862">Zinc</keyword>
<reference evidence="5 6" key="1">
    <citation type="submission" date="2020-08" db="EMBL/GenBank/DDBJ databases">
        <authorList>
            <person name="Koutsovoulos G."/>
            <person name="Danchin GJ E."/>
        </authorList>
    </citation>
    <scope>NUCLEOTIDE SEQUENCE [LARGE SCALE GENOMIC DNA]</scope>
</reference>
<feature type="domain" description="C2H2-type" evidence="4">
    <location>
        <begin position="292"/>
        <end position="316"/>
    </location>
</feature>
<protein>
    <recommendedName>
        <fullName evidence="2">Fumarylacetoacetase</fullName>
        <ecNumber evidence="2">3.7.1.2</ecNumber>
    </recommendedName>
    <alternativeName>
        <fullName evidence="2">Fumarylacetoacetate hydrolase</fullName>
    </alternativeName>
</protein>
<dbReference type="GO" id="GO:1902000">
    <property type="term" value="P:homogentisate catabolic process"/>
    <property type="evidence" value="ECO:0007669"/>
    <property type="project" value="TreeGrafter"/>
</dbReference>
<evidence type="ECO:0000256" key="1">
    <source>
        <dbReference type="PROSITE-ProRule" id="PRU00042"/>
    </source>
</evidence>
<dbReference type="GO" id="GO:0006572">
    <property type="term" value="P:L-tyrosine catabolic process"/>
    <property type="evidence" value="ECO:0007669"/>
    <property type="project" value="UniProtKB-UniRule"/>
</dbReference>
<dbReference type="PANTHER" id="PTHR43069:SF2">
    <property type="entry name" value="FUMARYLACETOACETASE"/>
    <property type="match status" value="1"/>
</dbReference>
<evidence type="ECO:0000313" key="6">
    <source>
        <dbReference type="Proteomes" id="UP000580250"/>
    </source>
</evidence>
<comment type="caution">
    <text evidence="5">The sequence shown here is derived from an EMBL/GenBank/DDBJ whole genome shotgun (WGS) entry which is preliminary data.</text>
</comment>
<keyword evidence="2" id="KW-0106">Calcium</keyword>
<dbReference type="AlphaFoldDB" id="A0A6V7UCN6"/>
<dbReference type="PROSITE" id="PS00028">
    <property type="entry name" value="ZINC_FINGER_C2H2_1"/>
    <property type="match status" value="1"/>
</dbReference>
<name>A0A6V7UCN6_MELEN</name>
<keyword evidence="2" id="KW-0460">Magnesium</keyword>
<dbReference type="GO" id="GO:0004334">
    <property type="term" value="F:fumarylacetoacetase activity"/>
    <property type="evidence" value="ECO:0007669"/>
    <property type="project" value="UniProtKB-UniRule"/>
</dbReference>
<feature type="compositionally biased region" description="Polar residues" evidence="3">
    <location>
        <begin position="89"/>
        <end position="99"/>
    </location>
</feature>
<evidence type="ECO:0000259" key="4">
    <source>
        <dbReference type="PROSITE" id="PS50157"/>
    </source>
</evidence>
<feature type="compositionally biased region" description="Low complexity" evidence="3">
    <location>
        <begin position="41"/>
        <end position="51"/>
    </location>
</feature>
<proteinExistence type="inferred from homology"/>
<dbReference type="InterPro" id="IPR005959">
    <property type="entry name" value="Fumarylacetoacetase"/>
</dbReference>